<gene>
    <name evidence="1" type="ORF">CDAR_68691</name>
</gene>
<comment type="caution">
    <text evidence="1">The sequence shown here is derived from an EMBL/GenBank/DDBJ whole genome shotgun (WGS) entry which is preliminary data.</text>
</comment>
<dbReference type="Proteomes" id="UP001054837">
    <property type="component" value="Unassembled WGS sequence"/>
</dbReference>
<dbReference type="AlphaFoldDB" id="A0AAV4WZB3"/>
<accession>A0AAV4WZB3</accession>
<proteinExistence type="predicted"/>
<evidence type="ECO:0000313" key="1">
    <source>
        <dbReference type="EMBL" id="GIY87181.1"/>
    </source>
</evidence>
<keyword evidence="2" id="KW-1185">Reference proteome</keyword>
<protein>
    <submittedName>
        <fullName evidence="1">Uncharacterized protein</fullName>
    </submittedName>
</protein>
<evidence type="ECO:0000313" key="2">
    <source>
        <dbReference type="Proteomes" id="UP001054837"/>
    </source>
</evidence>
<name>A0AAV4WZB3_9ARAC</name>
<organism evidence="1 2">
    <name type="scientific">Caerostris darwini</name>
    <dbReference type="NCBI Taxonomy" id="1538125"/>
    <lineage>
        <taxon>Eukaryota</taxon>
        <taxon>Metazoa</taxon>
        <taxon>Ecdysozoa</taxon>
        <taxon>Arthropoda</taxon>
        <taxon>Chelicerata</taxon>
        <taxon>Arachnida</taxon>
        <taxon>Araneae</taxon>
        <taxon>Araneomorphae</taxon>
        <taxon>Entelegynae</taxon>
        <taxon>Araneoidea</taxon>
        <taxon>Araneidae</taxon>
        <taxon>Caerostris</taxon>
    </lineage>
</organism>
<dbReference type="EMBL" id="BPLQ01015311">
    <property type="protein sequence ID" value="GIY87181.1"/>
    <property type="molecule type" value="Genomic_DNA"/>
</dbReference>
<sequence>MKQSFLRLAEDSCFPYPIRCLHLSCPPPSPNPMDNPMPSLSHMLTCSTYSTEGVHLSPQRDVSNNKGWSTLSRWHTCILCEIIKYFPFKM</sequence>
<reference evidence="1 2" key="1">
    <citation type="submission" date="2021-06" db="EMBL/GenBank/DDBJ databases">
        <title>Caerostris darwini draft genome.</title>
        <authorList>
            <person name="Kono N."/>
            <person name="Arakawa K."/>
        </authorList>
    </citation>
    <scope>NUCLEOTIDE SEQUENCE [LARGE SCALE GENOMIC DNA]</scope>
</reference>